<dbReference type="AlphaFoldDB" id="A0A9P6QCQ2"/>
<evidence type="ECO:0000313" key="12">
    <source>
        <dbReference type="EMBL" id="KAG0265482.1"/>
    </source>
</evidence>
<sequence>MYARRLHRYTKIETEEEIEYDFDSIYPVRLSLYLEPPLLEISMDEFEQCAFDRMQILTALQNSQIRSLSPEQLEKTMTEAFEKHMTMTQSTPDAPVSQEVLANERLKDHISHYILRLAYCRSPELRAWFLKAECALFKYRFDRESLEDQIAFLEHQSLFWRRVSDEDKRLLHDKLLECYIGAKFHDEVADGGPEDDSKDEGEAEERAGRVDGSETSEVRDHNPRKEQARKRGGSDAQGTADSERDQDEDHTEDDGEDEDAEEDESKSGSRSDKKKKAKNKRLERQADDDENEGLFDFDDDDEDDDNGESKVNIDDVIFFEVDFERAHGLVGRRAVYVKDGKAYVPMAEQVTMVLEMFRDRLSDSLEACALALPGMDEDDRLVPVLDNINDQYLGKDYTTTSITGELHAEDVNGLTFHMPPCMDQLHTELRNAQHLRHGGRMQYGLFLKGIGLPLEQALLFWQKAFGKHTAEQFNKEYAYNIRHSYGMEGKRTDYTPYSCKGIIMGSTPGPGDHHGCPFRHWPAAKLRDSLSARGLDDFDKEDVMQFVQGHHYQLACTRYFEVTRAMKMGILTETLQGGLVEGGKSRVASQETIEHPNQFFEQSYLLFRKPSKTQAKGGSAGDMEVDEEEVKAPLVRGGYTYKKTPQSSDFVPTHPQQQQQQQQQQDPNVEGAIDLDEDDDDDV</sequence>
<protein>
    <recommendedName>
        <fullName evidence="11">DNA primase large subunit C-terminal domain-containing protein</fullName>
    </recommendedName>
</protein>
<accession>A0A9P6QCQ2</accession>
<keyword evidence="5" id="KW-0235">DNA replication</keyword>
<evidence type="ECO:0000259" key="11">
    <source>
        <dbReference type="Pfam" id="PF04104"/>
    </source>
</evidence>
<dbReference type="InterPro" id="IPR016558">
    <property type="entry name" value="DNA_primase_lsu_euk"/>
</dbReference>
<dbReference type="GO" id="GO:0005658">
    <property type="term" value="C:alpha DNA polymerase:primase complex"/>
    <property type="evidence" value="ECO:0007669"/>
    <property type="project" value="TreeGrafter"/>
</dbReference>
<keyword evidence="3" id="KW-0004">4Fe-4S</keyword>
<dbReference type="CDD" id="cd07322">
    <property type="entry name" value="PriL_PriS_Eukaryotic"/>
    <property type="match status" value="1"/>
</dbReference>
<keyword evidence="6" id="KW-0479">Metal-binding</keyword>
<evidence type="ECO:0000256" key="8">
    <source>
        <dbReference type="ARBA" id="ARBA00023014"/>
    </source>
</evidence>
<dbReference type="GO" id="GO:0006270">
    <property type="term" value="P:DNA replication initiation"/>
    <property type="evidence" value="ECO:0007669"/>
    <property type="project" value="TreeGrafter"/>
</dbReference>
<dbReference type="InterPro" id="IPR007238">
    <property type="entry name" value="DNA_primase_lsu_euk/arc"/>
</dbReference>
<feature type="domain" description="DNA primase large subunit C-terminal" evidence="11">
    <location>
        <begin position="417"/>
        <end position="600"/>
    </location>
</feature>
<evidence type="ECO:0000256" key="2">
    <source>
        <dbReference type="ARBA" id="ARBA00010564"/>
    </source>
</evidence>
<feature type="region of interest" description="Disordered" evidence="10">
    <location>
        <begin position="612"/>
        <end position="683"/>
    </location>
</feature>
<dbReference type="Pfam" id="PF04104">
    <property type="entry name" value="DNA_primase_lrg"/>
    <property type="match status" value="1"/>
</dbReference>
<feature type="compositionally biased region" description="Low complexity" evidence="10">
    <location>
        <begin position="656"/>
        <end position="665"/>
    </location>
</feature>
<feature type="compositionally biased region" description="Basic and acidic residues" evidence="10">
    <location>
        <begin position="204"/>
        <end position="226"/>
    </location>
</feature>
<organism evidence="12 13">
    <name type="scientific">Actinomortierella ambigua</name>
    <dbReference type="NCBI Taxonomy" id="1343610"/>
    <lineage>
        <taxon>Eukaryota</taxon>
        <taxon>Fungi</taxon>
        <taxon>Fungi incertae sedis</taxon>
        <taxon>Mucoromycota</taxon>
        <taxon>Mortierellomycotina</taxon>
        <taxon>Mortierellomycetes</taxon>
        <taxon>Mortierellales</taxon>
        <taxon>Mortierellaceae</taxon>
        <taxon>Actinomortierella</taxon>
    </lineage>
</organism>
<keyword evidence="8" id="KW-0411">Iron-sulfur</keyword>
<dbReference type="GO" id="GO:0003677">
    <property type="term" value="F:DNA binding"/>
    <property type="evidence" value="ECO:0007669"/>
    <property type="project" value="UniProtKB-KW"/>
</dbReference>
<keyword evidence="7" id="KW-0408">Iron</keyword>
<feature type="compositionally biased region" description="Acidic residues" evidence="10">
    <location>
        <begin position="192"/>
        <end position="203"/>
    </location>
</feature>
<feature type="compositionally biased region" description="Acidic residues" evidence="10">
    <location>
        <begin position="286"/>
        <end position="306"/>
    </location>
</feature>
<evidence type="ECO:0000256" key="10">
    <source>
        <dbReference type="SAM" id="MobiDB-lite"/>
    </source>
</evidence>
<dbReference type="PANTHER" id="PTHR10537">
    <property type="entry name" value="DNA PRIMASE LARGE SUBUNIT"/>
    <property type="match status" value="1"/>
</dbReference>
<keyword evidence="13" id="KW-1185">Reference proteome</keyword>
<evidence type="ECO:0000256" key="1">
    <source>
        <dbReference type="ARBA" id="ARBA00001966"/>
    </source>
</evidence>
<evidence type="ECO:0000256" key="6">
    <source>
        <dbReference type="ARBA" id="ARBA00022723"/>
    </source>
</evidence>
<evidence type="ECO:0000256" key="3">
    <source>
        <dbReference type="ARBA" id="ARBA00022485"/>
    </source>
</evidence>
<reference evidence="12" key="1">
    <citation type="journal article" date="2020" name="Fungal Divers.">
        <title>Resolving the Mortierellaceae phylogeny through synthesis of multi-gene phylogenetics and phylogenomics.</title>
        <authorList>
            <person name="Vandepol N."/>
            <person name="Liber J."/>
            <person name="Desiro A."/>
            <person name="Na H."/>
            <person name="Kennedy M."/>
            <person name="Barry K."/>
            <person name="Grigoriev I.V."/>
            <person name="Miller A.N."/>
            <person name="O'Donnell K."/>
            <person name="Stajich J.E."/>
            <person name="Bonito G."/>
        </authorList>
    </citation>
    <scope>NUCLEOTIDE SEQUENCE</scope>
    <source>
        <strain evidence="12">BC1065</strain>
    </source>
</reference>
<dbReference type="EMBL" id="JAAAJB010000116">
    <property type="protein sequence ID" value="KAG0265482.1"/>
    <property type="molecule type" value="Genomic_DNA"/>
</dbReference>
<dbReference type="PANTHER" id="PTHR10537:SF3">
    <property type="entry name" value="DNA PRIMASE LARGE SUBUNIT"/>
    <property type="match status" value="1"/>
</dbReference>
<gene>
    <name evidence="12" type="ORF">DFQ27_000619</name>
</gene>
<dbReference type="Gene3D" id="1.20.930.80">
    <property type="match status" value="2"/>
</dbReference>
<comment type="similarity">
    <text evidence="2">Belongs to the eukaryotic-type primase large subunit family.</text>
</comment>
<dbReference type="GO" id="GO:0046872">
    <property type="term" value="F:metal ion binding"/>
    <property type="evidence" value="ECO:0007669"/>
    <property type="project" value="UniProtKB-KW"/>
</dbReference>
<dbReference type="InterPro" id="IPR058560">
    <property type="entry name" value="DNA_primase_C"/>
</dbReference>
<keyword evidence="4" id="KW-0639">Primosome</keyword>
<feature type="compositionally biased region" description="Acidic residues" evidence="10">
    <location>
        <begin position="673"/>
        <end position="683"/>
    </location>
</feature>
<comment type="cofactor">
    <cofactor evidence="1">
        <name>[4Fe-4S] cluster</name>
        <dbReference type="ChEBI" id="CHEBI:49883"/>
    </cofactor>
</comment>
<evidence type="ECO:0000256" key="4">
    <source>
        <dbReference type="ARBA" id="ARBA00022515"/>
    </source>
</evidence>
<dbReference type="GO" id="GO:0006269">
    <property type="term" value="P:DNA replication, synthesis of primer"/>
    <property type="evidence" value="ECO:0007669"/>
    <property type="project" value="UniProtKB-KW"/>
</dbReference>
<proteinExistence type="inferred from homology"/>
<feature type="region of interest" description="Disordered" evidence="10">
    <location>
        <begin position="186"/>
        <end position="308"/>
    </location>
</feature>
<dbReference type="GO" id="GO:0051539">
    <property type="term" value="F:4 iron, 4 sulfur cluster binding"/>
    <property type="evidence" value="ECO:0007669"/>
    <property type="project" value="UniProtKB-KW"/>
</dbReference>
<evidence type="ECO:0000256" key="9">
    <source>
        <dbReference type="ARBA" id="ARBA00023125"/>
    </source>
</evidence>
<dbReference type="Proteomes" id="UP000807716">
    <property type="component" value="Unassembled WGS sequence"/>
</dbReference>
<evidence type="ECO:0000313" key="13">
    <source>
        <dbReference type="Proteomes" id="UP000807716"/>
    </source>
</evidence>
<name>A0A9P6QCQ2_9FUNG</name>
<comment type="caution">
    <text evidence="12">The sequence shown here is derived from an EMBL/GenBank/DDBJ whole genome shotgun (WGS) entry which is preliminary data.</text>
</comment>
<keyword evidence="9" id="KW-0238">DNA-binding</keyword>
<evidence type="ECO:0000256" key="5">
    <source>
        <dbReference type="ARBA" id="ARBA00022705"/>
    </source>
</evidence>
<evidence type="ECO:0000256" key="7">
    <source>
        <dbReference type="ARBA" id="ARBA00023004"/>
    </source>
</evidence>
<dbReference type="Pfam" id="PF26466">
    <property type="entry name" value="DNA_primase_lrg_N"/>
    <property type="match status" value="2"/>
</dbReference>
<feature type="compositionally biased region" description="Acidic residues" evidence="10">
    <location>
        <begin position="244"/>
        <end position="264"/>
    </location>
</feature>
<dbReference type="OrthoDB" id="421393at2759"/>